<dbReference type="EMBL" id="PJNI01000022">
    <property type="protein sequence ID" value="PKR79628.1"/>
    <property type="molecule type" value="Genomic_DNA"/>
</dbReference>
<dbReference type="AlphaFoldDB" id="A0A2I0QZ74"/>
<proteinExistence type="predicted"/>
<protein>
    <recommendedName>
        <fullName evidence="3">Outer membrane protein beta-barrel domain-containing protein</fullName>
    </recommendedName>
</protein>
<comment type="caution">
    <text evidence="1">The sequence shown here is derived from an EMBL/GenBank/DDBJ whole genome shotgun (WGS) entry which is preliminary data.</text>
</comment>
<keyword evidence="2" id="KW-1185">Reference proteome</keyword>
<evidence type="ECO:0000313" key="1">
    <source>
        <dbReference type="EMBL" id="PKR79628.1"/>
    </source>
</evidence>
<reference evidence="1 2" key="1">
    <citation type="submission" date="2017-12" db="EMBL/GenBank/DDBJ databases">
        <title>The draft genome sequence of Brumimicrobium saltpan LHR20.</title>
        <authorList>
            <person name="Do Z.-J."/>
            <person name="Luo H.-R."/>
        </authorList>
    </citation>
    <scope>NUCLEOTIDE SEQUENCE [LARGE SCALE GENOMIC DNA]</scope>
    <source>
        <strain evidence="1 2">LHR20</strain>
    </source>
</reference>
<dbReference type="Proteomes" id="UP000236654">
    <property type="component" value="Unassembled WGS sequence"/>
</dbReference>
<name>A0A2I0QZ74_9FLAO</name>
<accession>A0A2I0QZ74</accession>
<organism evidence="1 2">
    <name type="scientific">Brumimicrobium salinarum</name>
    <dbReference type="NCBI Taxonomy" id="2058658"/>
    <lineage>
        <taxon>Bacteria</taxon>
        <taxon>Pseudomonadati</taxon>
        <taxon>Bacteroidota</taxon>
        <taxon>Flavobacteriia</taxon>
        <taxon>Flavobacteriales</taxon>
        <taxon>Crocinitomicaceae</taxon>
        <taxon>Brumimicrobium</taxon>
    </lineage>
</organism>
<sequence>MKYLMDHPQDVIIDGYVEPGISNLWSGQYNNQKSPTNYDDIHYENSDGLNYIRVELARYFDLLSIGERNWFRIRAQAAVATGAILSYNDLNFNNQFDRRTISLSGYGISLHPGLRLEFFNHIFLQTNFSTGFMHQVKVRTRPDHKGSYGKQTFGYIASELVLGYTWRLNKKK</sequence>
<evidence type="ECO:0008006" key="3">
    <source>
        <dbReference type="Google" id="ProtNLM"/>
    </source>
</evidence>
<gene>
    <name evidence="1" type="ORF">CW751_14140</name>
</gene>
<evidence type="ECO:0000313" key="2">
    <source>
        <dbReference type="Proteomes" id="UP000236654"/>
    </source>
</evidence>